<name>A0A9X1X7F6_9SPHI</name>
<comment type="pathway">
    <text evidence="2 6">Cofactor biosynthesis; molybdopterin biosynthesis.</text>
</comment>
<dbReference type="PANTHER" id="PTHR10192">
    <property type="entry name" value="MOLYBDOPTERIN BIOSYNTHESIS PROTEIN"/>
    <property type="match status" value="1"/>
</dbReference>
<dbReference type="InterPro" id="IPR005111">
    <property type="entry name" value="MoeA_C_domain_IV"/>
</dbReference>
<comment type="function">
    <text evidence="1 6">Catalyzes the insertion of molybdate into adenylated molybdopterin with the concomitant release of AMP.</text>
</comment>
<dbReference type="AlphaFoldDB" id="A0A9X1X7F6"/>
<dbReference type="GO" id="GO:0061599">
    <property type="term" value="F:molybdopterin molybdotransferase activity"/>
    <property type="evidence" value="ECO:0007669"/>
    <property type="project" value="UniProtKB-UniRule"/>
</dbReference>
<dbReference type="InterPro" id="IPR036135">
    <property type="entry name" value="MoeA_linker/N_sf"/>
</dbReference>
<keyword evidence="9" id="KW-1185">Reference proteome</keyword>
<dbReference type="SMART" id="SM00852">
    <property type="entry name" value="MoCF_biosynth"/>
    <property type="match status" value="1"/>
</dbReference>
<dbReference type="Proteomes" id="UP001139450">
    <property type="component" value="Unassembled WGS sequence"/>
</dbReference>
<dbReference type="Gene3D" id="3.40.980.10">
    <property type="entry name" value="MoaB/Mog-like domain"/>
    <property type="match status" value="1"/>
</dbReference>
<comment type="caution">
    <text evidence="8">The sequence shown here is derived from an EMBL/GenBank/DDBJ whole genome shotgun (WGS) entry which is preliminary data.</text>
</comment>
<dbReference type="RefSeq" id="WP_245129889.1">
    <property type="nucleotide sequence ID" value="NZ_JALJEJ010000004.1"/>
</dbReference>
<comment type="catalytic activity">
    <reaction evidence="5">
        <text>adenylyl-molybdopterin + molybdate = Mo-molybdopterin + AMP + H(+)</text>
        <dbReference type="Rhea" id="RHEA:35047"/>
        <dbReference type="ChEBI" id="CHEBI:15378"/>
        <dbReference type="ChEBI" id="CHEBI:36264"/>
        <dbReference type="ChEBI" id="CHEBI:62727"/>
        <dbReference type="ChEBI" id="CHEBI:71302"/>
        <dbReference type="ChEBI" id="CHEBI:456215"/>
        <dbReference type="EC" id="2.10.1.1"/>
    </reaction>
</comment>
<dbReference type="Gene3D" id="3.90.105.10">
    <property type="entry name" value="Molybdopterin biosynthesis moea protein, domain 2"/>
    <property type="match status" value="1"/>
</dbReference>
<evidence type="ECO:0000256" key="5">
    <source>
        <dbReference type="ARBA" id="ARBA00047317"/>
    </source>
</evidence>
<dbReference type="NCBIfam" id="TIGR00177">
    <property type="entry name" value="molyb_syn"/>
    <property type="match status" value="1"/>
</dbReference>
<keyword evidence="6" id="KW-0479">Metal-binding</keyword>
<dbReference type="InterPro" id="IPR005110">
    <property type="entry name" value="MoeA_linker/N"/>
</dbReference>
<proteinExistence type="inferred from homology"/>
<evidence type="ECO:0000259" key="7">
    <source>
        <dbReference type="SMART" id="SM00852"/>
    </source>
</evidence>
<evidence type="ECO:0000313" key="8">
    <source>
        <dbReference type="EMBL" id="MCJ8210049.1"/>
    </source>
</evidence>
<dbReference type="InterPro" id="IPR008284">
    <property type="entry name" value="MoCF_biosynth_CS"/>
</dbReference>
<dbReference type="Gene3D" id="2.170.190.11">
    <property type="entry name" value="Molybdopterin biosynthesis moea protein, domain 3"/>
    <property type="match status" value="1"/>
</dbReference>
<evidence type="ECO:0000313" key="9">
    <source>
        <dbReference type="Proteomes" id="UP001139450"/>
    </source>
</evidence>
<dbReference type="GO" id="GO:0006777">
    <property type="term" value="P:Mo-molybdopterin cofactor biosynthetic process"/>
    <property type="evidence" value="ECO:0007669"/>
    <property type="project" value="UniProtKB-UniRule"/>
</dbReference>
<dbReference type="SUPFAM" id="SSF63882">
    <property type="entry name" value="MoeA N-terminal region -like"/>
    <property type="match status" value="1"/>
</dbReference>
<dbReference type="SUPFAM" id="SSF53218">
    <property type="entry name" value="Molybdenum cofactor biosynthesis proteins"/>
    <property type="match status" value="1"/>
</dbReference>
<keyword evidence="4 6" id="KW-0501">Molybdenum cofactor biosynthesis</keyword>
<dbReference type="InterPro" id="IPR036688">
    <property type="entry name" value="MoeA_C_domain_IV_sf"/>
</dbReference>
<accession>A0A9X1X7F6</accession>
<dbReference type="InterPro" id="IPR038987">
    <property type="entry name" value="MoeA-like"/>
</dbReference>
<keyword evidence="6" id="KW-0500">Molybdenum</keyword>
<dbReference type="Pfam" id="PF03454">
    <property type="entry name" value="MoeA_C"/>
    <property type="match status" value="1"/>
</dbReference>
<sequence>MISVEEARQLIAATTVDFGIEEVGLLQCLGRVLAQVVLADRDYPPFNRVTMDGVAILSSRFGSGQCVFPVEGIQAAGSAQLTLHDANNCLEVMTGAMLPKGCDAVIPYEQIEIKDGIAKLLTEEVKPLQNVHLQGTDSKAGQKLLSPGAIITPAVVGLLAASGLNKVQVKRLPKVAVCATGDELVEIDETPLPHQIRQSNSYMLLSTLQAENISASRHHLTDDPAAMKDQLREIIASNNVVLLSGAVSKGKFDYLPQVLNGLGFETIFHGIAQRPGKPFLFGKIKNGPVVFGFPGNPVSTFVCYHLYFKPWLHQSIGKEHQPLKAFLGRPVTFKPNLAYHALVQLSYPEGRVIASPVDTSTSGDMVMLAQAQGILTLPAGRDEFGTDEAFELTLV</sequence>
<protein>
    <recommendedName>
        <fullName evidence="6">Molybdopterin molybdenumtransferase</fullName>
        <ecNumber evidence="6">2.10.1.1</ecNumber>
    </recommendedName>
</protein>
<dbReference type="GO" id="GO:0005829">
    <property type="term" value="C:cytosol"/>
    <property type="evidence" value="ECO:0007669"/>
    <property type="project" value="TreeGrafter"/>
</dbReference>
<organism evidence="8 9">
    <name type="scientific">Mucilaginibacter straminoryzae</name>
    <dbReference type="NCBI Taxonomy" id="2932774"/>
    <lineage>
        <taxon>Bacteria</taxon>
        <taxon>Pseudomonadati</taxon>
        <taxon>Bacteroidota</taxon>
        <taxon>Sphingobacteriia</taxon>
        <taxon>Sphingobacteriales</taxon>
        <taxon>Sphingobacteriaceae</taxon>
        <taxon>Mucilaginibacter</taxon>
    </lineage>
</organism>
<dbReference type="Pfam" id="PF00994">
    <property type="entry name" value="MoCF_biosynth"/>
    <property type="match status" value="1"/>
</dbReference>
<dbReference type="GO" id="GO:0046872">
    <property type="term" value="F:metal ion binding"/>
    <property type="evidence" value="ECO:0007669"/>
    <property type="project" value="UniProtKB-UniRule"/>
</dbReference>
<keyword evidence="6" id="KW-0460">Magnesium</keyword>
<comment type="similarity">
    <text evidence="3 6">Belongs to the MoeA family.</text>
</comment>
<reference evidence="8" key="1">
    <citation type="submission" date="2022-04" db="EMBL/GenBank/DDBJ databases">
        <title>Mucilaginibacter sp. RS28 isolated from freshwater.</title>
        <authorList>
            <person name="Ko S.-R."/>
        </authorList>
    </citation>
    <scope>NUCLEOTIDE SEQUENCE</scope>
    <source>
        <strain evidence="8">RS28</strain>
    </source>
</reference>
<dbReference type="InterPro" id="IPR001453">
    <property type="entry name" value="MoaB/Mog_dom"/>
</dbReference>
<evidence type="ECO:0000256" key="1">
    <source>
        <dbReference type="ARBA" id="ARBA00002901"/>
    </source>
</evidence>
<keyword evidence="6" id="KW-0808">Transferase</keyword>
<dbReference type="InterPro" id="IPR036425">
    <property type="entry name" value="MoaB/Mog-like_dom_sf"/>
</dbReference>
<evidence type="ECO:0000256" key="6">
    <source>
        <dbReference type="RuleBase" id="RU365090"/>
    </source>
</evidence>
<dbReference type="PANTHER" id="PTHR10192:SF5">
    <property type="entry name" value="GEPHYRIN"/>
    <property type="match status" value="1"/>
</dbReference>
<dbReference type="EC" id="2.10.1.1" evidence="6"/>
<feature type="domain" description="MoaB/Mog" evidence="7">
    <location>
        <begin position="176"/>
        <end position="314"/>
    </location>
</feature>
<dbReference type="EMBL" id="JALJEJ010000004">
    <property type="protein sequence ID" value="MCJ8210049.1"/>
    <property type="molecule type" value="Genomic_DNA"/>
</dbReference>
<dbReference type="SUPFAM" id="SSF63867">
    <property type="entry name" value="MoeA C-terminal domain-like"/>
    <property type="match status" value="1"/>
</dbReference>
<dbReference type="CDD" id="cd00887">
    <property type="entry name" value="MoeA"/>
    <property type="match status" value="1"/>
</dbReference>
<dbReference type="Gene3D" id="2.40.340.10">
    <property type="entry name" value="MoeA, C-terminal, domain IV"/>
    <property type="match status" value="1"/>
</dbReference>
<gene>
    <name evidence="8" type="ORF">MUY27_10040</name>
</gene>
<dbReference type="Pfam" id="PF03453">
    <property type="entry name" value="MoeA_N"/>
    <property type="match status" value="1"/>
</dbReference>
<dbReference type="PROSITE" id="PS01079">
    <property type="entry name" value="MOCF_BIOSYNTHESIS_2"/>
    <property type="match status" value="1"/>
</dbReference>
<evidence type="ECO:0000256" key="3">
    <source>
        <dbReference type="ARBA" id="ARBA00010763"/>
    </source>
</evidence>
<evidence type="ECO:0000256" key="4">
    <source>
        <dbReference type="ARBA" id="ARBA00023150"/>
    </source>
</evidence>
<evidence type="ECO:0000256" key="2">
    <source>
        <dbReference type="ARBA" id="ARBA00005046"/>
    </source>
</evidence>
<comment type="cofactor">
    <cofactor evidence="6">
        <name>Mg(2+)</name>
        <dbReference type="ChEBI" id="CHEBI:18420"/>
    </cofactor>
</comment>